<dbReference type="PANTHER" id="PTHR15124">
    <property type="entry name" value="SELENOPROTEIN W"/>
    <property type="match status" value="1"/>
</dbReference>
<accession>A0A3P9ADD4</accession>
<dbReference type="InterPro" id="IPR051441">
    <property type="entry name" value="SelW_related"/>
</dbReference>
<reference evidence="2" key="2">
    <citation type="submission" date="2020-02" db="EMBL/GenBank/DDBJ databases">
        <title>Esox lucius (northern pike) genome, fEsoLuc1, primary haplotype.</title>
        <authorList>
            <person name="Myers G."/>
            <person name="Karagic N."/>
            <person name="Meyer A."/>
            <person name="Pippel M."/>
            <person name="Reichard M."/>
            <person name="Winkler S."/>
            <person name="Tracey A."/>
            <person name="Sims Y."/>
            <person name="Howe K."/>
            <person name="Rhie A."/>
            <person name="Formenti G."/>
            <person name="Durbin R."/>
            <person name="Fedrigo O."/>
            <person name="Jarvis E.D."/>
        </authorList>
    </citation>
    <scope>NUCLEOTIDE SEQUENCE [LARGE SCALE GENOMIC DNA]</scope>
</reference>
<reference evidence="2" key="3">
    <citation type="submission" date="2025-08" db="UniProtKB">
        <authorList>
            <consortium name="Ensembl"/>
        </authorList>
    </citation>
    <scope>IDENTIFICATION</scope>
</reference>
<evidence type="ECO:0008006" key="4">
    <source>
        <dbReference type="Google" id="ProtNLM"/>
    </source>
</evidence>
<dbReference type="Ensembl" id="ENSELUT00000030268.3">
    <property type="protein sequence ID" value="ENSELUP00000039181.3"/>
    <property type="gene ID" value="ENSELUG00000041594.1"/>
</dbReference>
<keyword evidence="3" id="KW-1185">Reference proteome</keyword>
<dbReference type="InterPro" id="IPR011893">
    <property type="entry name" value="Selenoprotein_Rdx-typ"/>
</dbReference>
<name>A0A3P9ADD4_ESOLU</name>
<dbReference type="GO" id="GO:0005829">
    <property type="term" value="C:cytosol"/>
    <property type="evidence" value="ECO:0007669"/>
    <property type="project" value="TreeGrafter"/>
</dbReference>
<evidence type="ECO:0000313" key="2">
    <source>
        <dbReference type="Ensembl" id="ENSELUP00000039181.3"/>
    </source>
</evidence>
<dbReference type="Bgee" id="ENSELUG00000019250">
    <property type="expression patterns" value="Expressed in muscle tissue and 14 other cell types or tissues"/>
</dbReference>
<evidence type="ECO:0000313" key="3">
    <source>
        <dbReference type="Proteomes" id="UP000265140"/>
    </source>
</evidence>
<reference evidence="2" key="4">
    <citation type="submission" date="2025-09" db="UniProtKB">
        <authorList>
            <consortium name="Ensembl"/>
        </authorList>
    </citation>
    <scope>IDENTIFICATION</scope>
</reference>
<dbReference type="Proteomes" id="UP000265140">
    <property type="component" value="Chromosome 7"/>
</dbReference>
<dbReference type="AlphaFoldDB" id="A0A3P9ADD4"/>
<dbReference type="InterPro" id="IPR036249">
    <property type="entry name" value="Thioredoxin-like_sf"/>
</dbReference>
<keyword evidence="1" id="KW-0676">Redox-active center</keyword>
<organism evidence="2 3">
    <name type="scientific">Esox lucius</name>
    <name type="common">Northern pike</name>
    <dbReference type="NCBI Taxonomy" id="8010"/>
    <lineage>
        <taxon>Eukaryota</taxon>
        <taxon>Metazoa</taxon>
        <taxon>Chordata</taxon>
        <taxon>Craniata</taxon>
        <taxon>Vertebrata</taxon>
        <taxon>Euteleostomi</taxon>
        <taxon>Actinopterygii</taxon>
        <taxon>Neopterygii</taxon>
        <taxon>Teleostei</taxon>
        <taxon>Protacanthopterygii</taxon>
        <taxon>Esociformes</taxon>
        <taxon>Esocidae</taxon>
        <taxon>Esox</taxon>
    </lineage>
</organism>
<protein>
    <recommendedName>
        <fullName evidence="4">Selenoprotein W</fullName>
    </recommendedName>
</protein>
<dbReference type="Pfam" id="PF10262">
    <property type="entry name" value="Rdx"/>
    <property type="match status" value="1"/>
</dbReference>
<reference evidence="3" key="1">
    <citation type="journal article" date="2014" name="PLoS ONE">
        <title>The genome and linkage map of the northern pike (Esox lucius): conserved synteny revealed between the salmonid sister group and the Neoteleostei.</title>
        <authorList>
            <person name="Rondeau E.B."/>
            <person name="Minkley D.R."/>
            <person name="Leong J.S."/>
            <person name="Messmer A.M."/>
            <person name="Jantzen J.R."/>
            <person name="von Schalburg K.R."/>
            <person name="Lemon C."/>
            <person name="Bird N.H."/>
            <person name="Koop B.F."/>
        </authorList>
    </citation>
    <scope>NUCLEOTIDE SEQUENCE</scope>
</reference>
<dbReference type="Gene3D" id="3.40.30.10">
    <property type="entry name" value="Glutaredoxin"/>
    <property type="match status" value="1"/>
</dbReference>
<evidence type="ECO:0000256" key="1">
    <source>
        <dbReference type="ARBA" id="ARBA00023284"/>
    </source>
</evidence>
<dbReference type="GeneTree" id="ENSGT00940000175063"/>
<dbReference type="STRING" id="8010.ENSELUP00000039181"/>
<proteinExistence type="predicted"/>
<sequence>MGVKVHFIKLKTQLEDEFQGDLEITSESTPSATGWFEVEVNGKLVHSKKEGSGFVDNDQKMATIVAAIEEVLGK</sequence>
<dbReference type="SUPFAM" id="SSF52833">
    <property type="entry name" value="Thioredoxin-like"/>
    <property type="match status" value="1"/>
</dbReference>
<dbReference type="NCBIfam" id="TIGR02174">
    <property type="entry name" value="CXXU_selWTH"/>
    <property type="match status" value="1"/>
</dbReference>
<dbReference type="PANTHER" id="PTHR15124:SF18">
    <property type="entry name" value="SELENOPROTEIN W"/>
    <property type="match status" value="1"/>
</dbReference>